<accession>A0AAN9EBP4</accession>
<dbReference type="EMBL" id="JAYWIO010000008">
    <property type="protein sequence ID" value="KAK7247150.1"/>
    <property type="molecule type" value="Genomic_DNA"/>
</dbReference>
<organism evidence="1 2">
    <name type="scientific">Crotalaria pallida</name>
    <name type="common">Smooth rattlebox</name>
    <name type="synonym">Crotalaria striata</name>
    <dbReference type="NCBI Taxonomy" id="3830"/>
    <lineage>
        <taxon>Eukaryota</taxon>
        <taxon>Viridiplantae</taxon>
        <taxon>Streptophyta</taxon>
        <taxon>Embryophyta</taxon>
        <taxon>Tracheophyta</taxon>
        <taxon>Spermatophyta</taxon>
        <taxon>Magnoliopsida</taxon>
        <taxon>eudicotyledons</taxon>
        <taxon>Gunneridae</taxon>
        <taxon>Pentapetalae</taxon>
        <taxon>rosids</taxon>
        <taxon>fabids</taxon>
        <taxon>Fabales</taxon>
        <taxon>Fabaceae</taxon>
        <taxon>Papilionoideae</taxon>
        <taxon>50 kb inversion clade</taxon>
        <taxon>genistoids sensu lato</taxon>
        <taxon>core genistoids</taxon>
        <taxon>Crotalarieae</taxon>
        <taxon>Crotalaria</taxon>
    </lineage>
</organism>
<gene>
    <name evidence="1" type="ORF">RIF29_42027</name>
</gene>
<reference evidence="1 2" key="1">
    <citation type="submission" date="2024-01" db="EMBL/GenBank/DDBJ databases">
        <title>The genomes of 5 underutilized Papilionoideae crops provide insights into root nodulation and disease resistanc.</title>
        <authorList>
            <person name="Yuan L."/>
        </authorList>
    </citation>
    <scope>NUCLEOTIDE SEQUENCE [LARGE SCALE GENOMIC DNA]</scope>
    <source>
        <strain evidence="1">ZHUSHIDOU_FW_LH</strain>
        <tissue evidence="1">Leaf</tissue>
    </source>
</reference>
<sequence>MTSGHDTNNCSIIKSRTLPYEDATATTTAIDGLIFVRCEKRVKNKSAKYLDISEYCRSSERRSYYYSYALTYRTRVEEVEESCSIEMKVIVRRPLERITFTCNNRNCAYPPREEEINNKDWHAKGIELRWIPIPCEENNPRDPTWEMHTLTKNFTSKSLDLYQTRYNFPRLDGMAIA</sequence>
<dbReference type="AlphaFoldDB" id="A0AAN9EBP4"/>
<keyword evidence="2" id="KW-1185">Reference proteome</keyword>
<name>A0AAN9EBP4_CROPI</name>
<evidence type="ECO:0000313" key="2">
    <source>
        <dbReference type="Proteomes" id="UP001372338"/>
    </source>
</evidence>
<protein>
    <submittedName>
        <fullName evidence="1">Uncharacterized protein</fullName>
    </submittedName>
</protein>
<proteinExistence type="predicted"/>
<evidence type="ECO:0000313" key="1">
    <source>
        <dbReference type="EMBL" id="KAK7247150.1"/>
    </source>
</evidence>
<dbReference type="Proteomes" id="UP001372338">
    <property type="component" value="Unassembled WGS sequence"/>
</dbReference>
<comment type="caution">
    <text evidence="1">The sequence shown here is derived from an EMBL/GenBank/DDBJ whole genome shotgun (WGS) entry which is preliminary data.</text>
</comment>